<evidence type="ECO:0000256" key="4">
    <source>
        <dbReference type="SAM" id="MobiDB-lite"/>
    </source>
</evidence>
<reference evidence="6 7" key="1">
    <citation type="submission" date="2015-05" db="EMBL/GenBank/DDBJ databases">
        <title>Draft genome sequence of Microvirga vignae strain BR3299, a novel nitrogen fixing bacteria isolated from Brazil semi-aired region.</title>
        <authorList>
            <person name="Zilli J.E."/>
            <person name="Passos S.R."/>
            <person name="Leite J."/>
            <person name="Baldani J.I."/>
            <person name="Xavier G.R."/>
            <person name="Rumjaneck N.G."/>
            <person name="Simoes-Araujo J.L."/>
        </authorList>
    </citation>
    <scope>NUCLEOTIDE SEQUENCE [LARGE SCALE GENOMIC DNA]</scope>
    <source>
        <strain evidence="6 7">BR3299</strain>
    </source>
</reference>
<evidence type="ECO:0000256" key="1">
    <source>
        <dbReference type="ARBA" id="ARBA00023015"/>
    </source>
</evidence>
<dbReference type="PANTHER" id="PTHR47894:SF4">
    <property type="entry name" value="HTH-TYPE TRANSCRIPTIONAL REGULATOR GADX"/>
    <property type="match status" value="1"/>
</dbReference>
<evidence type="ECO:0000256" key="2">
    <source>
        <dbReference type="ARBA" id="ARBA00023125"/>
    </source>
</evidence>
<evidence type="ECO:0000313" key="7">
    <source>
        <dbReference type="Proteomes" id="UP000035489"/>
    </source>
</evidence>
<dbReference type="EMBL" id="LCYG01000093">
    <property type="protein sequence ID" value="KLK90172.1"/>
    <property type="molecule type" value="Genomic_DNA"/>
</dbReference>
<keyword evidence="3" id="KW-0804">Transcription</keyword>
<dbReference type="PANTHER" id="PTHR47894">
    <property type="entry name" value="HTH-TYPE TRANSCRIPTIONAL REGULATOR GADX"/>
    <property type="match status" value="1"/>
</dbReference>
<dbReference type="InterPro" id="IPR018060">
    <property type="entry name" value="HTH_AraC"/>
</dbReference>
<feature type="region of interest" description="Disordered" evidence="4">
    <location>
        <begin position="341"/>
        <end position="363"/>
    </location>
</feature>
<evidence type="ECO:0000256" key="3">
    <source>
        <dbReference type="ARBA" id="ARBA00023163"/>
    </source>
</evidence>
<keyword evidence="1" id="KW-0805">Transcription regulation</keyword>
<dbReference type="GO" id="GO:0005829">
    <property type="term" value="C:cytosol"/>
    <property type="evidence" value="ECO:0007669"/>
    <property type="project" value="TreeGrafter"/>
</dbReference>
<accession>A0A0H1RC41</accession>
<organism evidence="6 7">
    <name type="scientific">Microvirga vignae</name>
    <dbReference type="NCBI Taxonomy" id="1225564"/>
    <lineage>
        <taxon>Bacteria</taxon>
        <taxon>Pseudomonadati</taxon>
        <taxon>Pseudomonadota</taxon>
        <taxon>Alphaproteobacteria</taxon>
        <taxon>Hyphomicrobiales</taxon>
        <taxon>Methylobacteriaceae</taxon>
        <taxon>Microvirga</taxon>
    </lineage>
</organism>
<dbReference type="InterPro" id="IPR032687">
    <property type="entry name" value="AraC-type_N"/>
</dbReference>
<dbReference type="AlphaFoldDB" id="A0A0H1RC41"/>
<evidence type="ECO:0000259" key="5">
    <source>
        <dbReference type="PROSITE" id="PS01124"/>
    </source>
</evidence>
<dbReference type="Gene3D" id="1.10.10.60">
    <property type="entry name" value="Homeodomain-like"/>
    <property type="match status" value="1"/>
</dbReference>
<dbReference type="PATRIC" id="fig|1225564.3.peg.7081"/>
<dbReference type="GO" id="GO:0003700">
    <property type="term" value="F:DNA-binding transcription factor activity"/>
    <property type="evidence" value="ECO:0007669"/>
    <property type="project" value="InterPro"/>
</dbReference>
<protein>
    <recommendedName>
        <fullName evidence="5">HTH araC/xylS-type domain-containing protein</fullName>
    </recommendedName>
</protein>
<keyword evidence="2" id="KW-0238">DNA-binding</keyword>
<sequence length="363" mass="41433">MPQGKVGHPGRKGLMTLPTAIGVLSRLAAERALQHGVDVDPLLKRAGLPKMLMTKPNIRVSVRSQILFLNMVAETLGDTLLGFHIAQDFDIRELGLYYYVIASSERLSDAIAREARYSFIIDEGLQISYQKTHTFDIDFEYIGVARHLDQHEMEFWVTCTLRKCRLFTNRELVPTYAGFVHHHQGDFSEMERHFGCSLNFGATIDRISFDIQAADLPLVTEDPYLNKFLVDDYEAALARWHFRRNPLRIRVENAITPRLPHGTVNITNIARDLGMSPRTLSRRLADESVTFSTICDELRFDLAGRYLQNNDLSISQIAWLLGYTEASSFVHAFQRWAGKSPTDARRQIRSPIQSREQRSGDHV</sequence>
<dbReference type="InterPro" id="IPR009057">
    <property type="entry name" value="Homeodomain-like_sf"/>
</dbReference>
<dbReference type="Pfam" id="PF12833">
    <property type="entry name" value="HTH_18"/>
    <property type="match status" value="1"/>
</dbReference>
<dbReference type="PROSITE" id="PS01124">
    <property type="entry name" value="HTH_ARAC_FAMILY_2"/>
    <property type="match status" value="1"/>
</dbReference>
<evidence type="ECO:0000313" key="6">
    <source>
        <dbReference type="EMBL" id="KLK90172.1"/>
    </source>
</evidence>
<dbReference type="SMART" id="SM00342">
    <property type="entry name" value="HTH_ARAC"/>
    <property type="match status" value="1"/>
</dbReference>
<gene>
    <name evidence="6" type="ORF">AA309_27235</name>
</gene>
<dbReference type="GO" id="GO:0000976">
    <property type="term" value="F:transcription cis-regulatory region binding"/>
    <property type="evidence" value="ECO:0007669"/>
    <property type="project" value="TreeGrafter"/>
</dbReference>
<dbReference type="Proteomes" id="UP000035489">
    <property type="component" value="Unassembled WGS sequence"/>
</dbReference>
<name>A0A0H1RC41_9HYPH</name>
<proteinExistence type="predicted"/>
<dbReference type="SUPFAM" id="SSF46689">
    <property type="entry name" value="Homeodomain-like"/>
    <property type="match status" value="1"/>
</dbReference>
<keyword evidence="7" id="KW-1185">Reference proteome</keyword>
<dbReference type="Pfam" id="PF12625">
    <property type="entry name" value="Arabinose_bd"/>
    <property type="match status" value="1"/>
</dbReference>
<feature type="domain" description="HTH araC/xylS-type" evidence="5">
    <location>
        <begin position="249"/>
        <end position="347"/>
    </location>
</feature>
<dbReference type="STRING" id="1225564.AA309_27235"/>
<comment type="caution">
    <text evidence="6">The sequence shown here is derived from an EMBL/GenBank/DDBJ whole genome shotgun (WGS) entry which is preliminary data.</text>
</comment>